<gene>
    <name evidence="1" type="ORF">NDU88_004801</name>
</gene>
<sequence length="111" mass="11904">MQVAVTPFDMNERATVLQELQQFHDAANAASSGIRDAPVTSTGWIPKLGDLECEKIAVKKEFGPSYRAPVPFLGIHGSRTVTLPLLLALKTIALSPLTMSIVNVADSAQQT</sequence>
<proteinExistence type="predicted"/>
<accession>A0AAV7QGY2</accession>
<reference evidence="1" key="1">
    <citation type="journal article" date="2022" name="bioRxiv">
        <title>Sequencing and chromosome-scale assembly of the giantPleurodeles waltlgenome.</title>
        <authorList>
            <person name="Brown T."/>
            <person name="Elewa A."/>
            <person name="Iarovenko S."/>
            <person name="Subramanian E."/>
            <person name="Araus A.J."/>
            <person name="Petzold A."/>
            <person name="Susuki M."/>
            <person name="Suzuki K.-i.T."/>
            <person name="Hayashi T."/>
            <person name="Toyoda A."/>
            <person name="Oliveira C."/>
            <person name="Osipova E."/>
            <person name="Leigh N.D."/>
            <person name="Simon A."/>
            <person name="Yun M.H."/>
        </authorList>
    </citation>
    <scope>NUCLEOTIDE SEQUENCE</scope>
    <source>
        <strain evidence="1">20211129_DDA</strain>
        <tissue evidence="1">Liver</tissue>
    </source>
</reference>
<organism evidence="1 2">
    <name type="scientific">Pleurodeles waltl</name>
    <name type="common">Iberian ribbed newt</name>
    <dbReference type="NCBI Taxonomy" id="8319"/>
    <lineage>
        <taxon>Eukaryota</taxon>
        <taxon>Metazoa</taxon>
        <taxon>Chordata</taxon>
        <taxon>Craniata</taxon>
        <taxon>Vertebrata</taxon>
        <taxon>Euteleostomi</taxon>
        <taxon>Amphibia</taxon>
        <taxon>Batrachia</taxon>
        <taxon>Caudata</taxon>
        <taxon>Salamandroidea</taxon>
        <taxon>Salamandridae</taxon>
        <taxon>Pleurodelinae</taxon>
        <taxon>Pleurodeles</taxon>
    </lineage>
</organism>
<name>A0AAV7QGY2_PLEWA</name>
<evidence type="ECO:0000313" key="2">
    <source>
        <dbReference type="Proteomes" id="UP001066276"/>
    </source>
</evidence>
<protein>
    <submittedName>
        <fullName evidence="1">Uncharacterized protein</fullName>
    </submittedName>
</protein>
<dbReference type="AlphaFoldDB" id="A0AAV7QGY2"/>
<keyword evidence="2" id="KW-1185">Reference proteome</keyword>
<evidence type="ECO:0000313" key="1">
    <source>
        <dbReference type="EMBL" id="KAJ1138415.1"/>
    </source>
</evidence>
<dbReference type="EMBL" id="JANPWB010000010">
    <property type="protein sequence ID" value="KAJ1138415.1"/>
    <property type="molecule type" value="Genomic_DNA"/>
</dbReference>
<comment type="caution">
    <text evidence="1">The sequence shown here is derived from an EMBL/GenBank/DDBJ whole genome shotgun (WGS) entry which is preliminary data.</text>
</comment>
<dbReference type="Proteomes" id="UP001066276">
    <property type="component" value="Chromosome 6"/>
</dbReference>